<dbReference type="InterPro" id="IPR018187">
    <property type="entry name" value="Asp/Glu_racemase_AS_1"/>
</dbReference>
<evidence type="ECO:0000313" key="9">
    <source>
        <dbReference type="Proteomes" id="UP001595526"/>
    </source>
</evidence>
<dbReference type="InterPro" id="IPR033134">
    <property type="entry name" value="Asp/Glu_racemase_AS_2"/>
</dbReference>
<keyword evidence="9" id="KW-1185">Reference proteome</keyword>
<feature type="active site" description="Proton donor/acceptor" evidence="7">
    <location>
        <position position="71"/>
    </location>
</feature>
<evidence type="ECO:0000256" key="2">
    <source>
        <dbReference type="ARBA" id="ARBA00013090"/>
    </source>
</evidence>
<dbReference type="HAMAP" id="MF_00258">
    <property type="entry name" value="Glu_racemase"/>
    <property type="match status" value="1"/>
</dbReference>
<protein>
    <recommendedName>
        <fullName evidence="2 7">Glutamate racemase</fullName>
        <ecNumber evidence="2 7">5.1.1.3</ecNumber>
    </recommendedName>
</protein>
<evidence type="ECO:0000256" key="4">
    <source>
        <dbReference type="ARBA" id="ARBA00022984"/>
    </source>
</evidence>
<dbReference type="EC" id="5.1.1.3" evidence="2 7"/>
<keyword evidence="4 7" id="KW-0573">Peptidoglycan synthesis</keyword>
<comment type="function">
    <text evidence="7">Provides the (R)-glutamate required for cell wall biosynthesis.</text>
</comment>
<comment type="similarity">
    <text evidence="7">Belongs to the aspartate/glutamate racemases family.</text>
</comment>
<comment type="caution">
    <text evidence="8">The sequence shown here is derived from an EMBL/GenBank/DDBJ whole genome shotgun (WGS) entry which is preliminary data.</text>
</comment>
<proteinExistence type="inferred from homology"/>
<name>A0ABV7JJ84_9SPHI</name>
<evidence type="ECO:0000256" key="7">
    <source>
        <dbReference type="HAMAP-Rule" id="MF_00258"/>
    </source>
</evidence>
<dbReference type="PROSITE" id="PS00924">
    <property type="entry name" value="ASP_GLU_RACEMASE_2"/>
    <property type="match status" value="1"/>
</dbReference>
<feature type="binding site" evidence="7">
    <location>
        <begin position="191"/>
        <end position="192"/>
    </location>
    <ligand>
        <name>substrate</name>
    </ligand>
</feature>
<feature type="binding site" evidence="7">
    <location>
        <begin position="8"/>
        <end position="9"/>
    </location>
    <ligand>
        <name>substrate</name>
    </ligand>
</feature>
<dbReference type="SUPFAM" id="SSF53681">
    <property type="entry name" value="Aspartate/glutamate racemase"/>
    <property type="match status" value="2"/>
</dbReference>
<keyword evidence="5 7" id="KW-0413">Isomerase</keyword>
<evidence type="ECO:0000256" key="1">
    <source>
        <dbReference type="ARBA" id="ARBA00001602"/>
    </source>
</evidence>
<dbReference type="Proteomes" id="UP001595526">
    <property type="component" value="Unassembled WGS sequence"/>
</dbReference>
<dbReference type="InterPro" id="IPR001920">
    <property type="entry name" value="Asp/Glu_race"/>
</dbReference>
<dbReference type="RefSeq" id="WP_379020096.1">
    <property type="nucleotide sequence ID" value="NZ_JBHRTA010000009.1"/>
</dbReference>
<feature type="binding site" evidence="7">
    <location>
        <begin position="72"/>
        <end position="73"/>
    </location>
    <ligand>
        <name>substrate</name>
    </ligand>
</feature>
<dbReference type="PANTHER" id="PTHR21198:SF2">
    <property type="entry name" value="GLUTAMATE RACEMASE"/>
    <property type="match status" value="1"/>
</dbReference>
<comment type="pathway">
    <text evidence="7">Cell wall biogenesis; peptidoglycan biosynthesis.</text>
</comment>
<dbReference type="EMBL" id="JBHRTA010000009">
    <property type="protein sequence ID" value="MFC3196915.1"/>
    <property type="molecule type" value="Genomic_DNA"/>
</dbReference>
<keyword evidence="6 7" id="KW-0961">Cell wall biogenesis/degradation</keyword>
<evidence type="ECO:0000256" key="5">
    <source>
        <dbReference type="ARBA" id="ARBA00023235"/>
    </source>
</evidence>
<feature type="binding site" evidence="7">
    <location>
        <begin position="40"/>
        <end position="41"/>
    </location>
    <ligand>
        <name>substrate</name>
    </ligand>
</feature>
<dbReference type="PANTHER" id="PTHR21198">
    <property type="entry name" value="GLUTAMATE RACEMASE"/>
    <property type="match status" value="1"/>
</dbReference>
<dbReference type="InterPro" id="IPR004391">
    <property type="entry name" value="Glu_race"/>
</dbReference>
<accession>A0ABV7JJ84</accession>
<sequence length="273" mass="30301">MGPIGIFDSGYGGLTVFREIVGKLPQYDYVYLGDNARVPYGTRSFETVYAFTRECVEQLFSMGCHLVVLACNTASAKALRTIQQHDLPQCPDLRKVLGVIRPTTEVIGRYTQTRHVGVLATSGTVKSASYSIEIRKFFPDISVYQQACPLWVPLVENNELDSAGAAYFVQADVNRLLRQSPRIDTIILACTHYPLLLPLIQRFVPPHIRILAQGELVALSLADYLSRHPEVEQQCTTGGNVTFYTTDSAADFEEKAARFYGSPVTASETKLLL</sequence>
<comment type="catalytic activity">
    <reaction evidence="1 7">
        <text>L-glutamate = D-glutamate</text>
        <dbReference type="Rhea" id="RHEA:12813"/>
        <dbReference type="ChEBI" id="CHEBI:29985"/>
        <dbReference type="ChEBI" id="CHEBI:29986"/>
        <dbReference type="EC" id="5.1.1.3"/>
    </reaction>
</comment>
<dbReference type="NCBIfam" id="TIGR00067">
    <property type="entry name" value="glut_race"/>
    <property type="match status" value="1"/>
</dbReference>
<dbReference type="Gene3D" id="3.40.50.1860">
    <property type="match status" value="2"/>
</dbReference>
<dbReference type="GO" id="GO:0008881">
    <property type="term" value="F:glutamate racemase activity"/>
    <property type="evidence" value="ECO:0007669"/>
    <property type="project" value="UniProtKB-EC"/>
</dbReference>
<feature type="active site" description="Proton donor/acceptor" evidence="7">
    <location>
        <position position="190"/>
    </location>
</feature>
<organism evidence="8 9">
    <name type="scientific">Parapedobacter deserti</name>
    <dbReference type="NCBI Taxonomy" id="1912957"/>
    <lineage>
        <taxon>Bacteria</taxon>
        <taxon>Pseudomonadati</taxon>
        <taxon>Bacteroidota</taxon>
        <taxon>Sphingobacteriia</taxon>
        <taxon>Sphingobacteriales</taxon>
        <taxon>Sphingobacteriaceae</taxon>
        <taxon>Parapedobacter</taxon>
    </lineage>
</organism>
<evidence type="ECO:0000313" key="8">
    <source>
        <dbReference type="EMBL" id="MFC3196915.1"/>
    </source>
</evidence>
<keyword evidence="3 7" id="KW-0133">Cell shape</keyword>
<dbReference type="InterPro" id="IPR015942">
    <property type="entry name" value="Asp/Glu/hydantoin_racemase"/>
</dbReference>
<gene>
    <name evidence="7 8" type="primary">murI</name>
    <name evidence="8" type="ORF">ACFOET_04735</name>
</gene>
<evidence type="ECO:0000256" key="6">
    <source>
        <dbReference type="ARBA" id="ARBA00023316"/>
    </source>
</evidence>
<dbReference type="PROSITE" id="PS00923">
    <property type="entry name" value="ASP_GLU_RACEMASE_1"/>
    <property type="match status" value="1"/>
</dbReference>
<dbReference type="Pfam" id="PF01177">
    <property type="entry name" value="Asp_Glu_race"/>
    <property type="match status" value="1"/>
</dbReference>
<reference evidence="9" key="1">
    <citation type="journal article" date="2019" name="Int. J. Syst. Evol. Microbiol.">
        <title>The Global Catalogue of Microorganisms (GCM) 10K type strain sequencing project: providing services to taxonomists for standard genome sequencing and annotation.</title>
        <authorList>
            <consortium name="The Broad Institute Genomics Platform"/>
            <consortium name="The Broad Institute Genome Sequencing Center for Infectious Disease"/>
            <person name="Wu L."/>
            <person name="Ma J."/>
        </authorList>
    </citation>
    <scope>NUCLEOTIDE SEQUENCE [LARGE SCALE GENOMIC DNA]</scope>
    <source>
        <strain evidence="9">KCTC 52416</strain>
    </source>
</reference>
<evidence type="ECO:0000256" key="3">
    <source>
        <dbReference type="ARBA" id="ARBA00022960"/>
    </source>
</evidence>